<evidence type="ECO:0000259" key="1">
    <source>
        <dbReference type="Pfam" id="PF03061"/>
    </source>
</evidence>
<dbReference type="OrthoDB" id="9800856at2"/>
<dbReference type="RefSeq" id="WP_097441432.1">
    <property type="nucleotide sequence ID" value="NZ_NBWU01000001.1"/>
</dbReference>
<gene>
    <name evidence="2" type="ORF">B7P33_00980</name>
</gene>
<dbReference type="EMBL" id="NBWU01000001">
    <property type="protein sequence ID" value="PCE65906.1"/>
    <property type="molecule type" value="Genomic_DNA"/>
</dbReference>
<accession>A0A2A4GD58</accession>
<dbReference type="InterPro" id="IPR006683">
    <property type="entry name" value="Thioestr_dom"/>
</dbReference>
<dbReference type="CDD" id="cd00586">
    <property type="entry name" value="4HBT"/>
    <property type="match status" value="1"/>
</dbReference>
<dbReference type="Pfam" id="PF03061">
    <property type="entry name" value="4HBT"/>
    <property type="match status" value="1"/>
</dbReference>
<proteinExistence type="predicted"/>
<evidence type="ECO:0000313" key="2">
    <source>
        <dbReference type="EMBL" id="PCE65906.1"/>
    </source>
</evidence>
<comment type="caution">
    <text evidence="2">The sequence shown here is derived from an EMBL/GenBank/DDBJ whole genome shotgun (WGS) entry which is preliminary data.</text>
</comment>
<dbReference type="AlphaFoldDB" id="A0A2A4GD58"/>
<name>A0A2A4GD58_9FLAO</name>
<dbReference type="Gene3D" id="3.10.129.10">
    <property type="entry name" value="Hotdog Thioesterase"/>
    <property type="match status" value="1"/>
</dbReference>
<protein>
    <recommendedName>
        <fullName evidence="1">Thioesterase domain-containing protein</fullName>
    </recommendedName>
</protein>
<dbReference type="InterPro" id="IPR029069">
    <property type="entry name" value="HotDog_dom_sf"/>
</dbReference>
<reference evidence="2 3" key="1">
    <citation type="submission" date="2017-04" db="EMBL/GenBank/DDBJ databases">
        <title>A new member of the family Flavobacteriaceae isolated from ascidians.</title>
        <authorList>
            <person name="Chen L."/>
        </authorList>
    </citation>
    <scope>NUCLEOTIDE SEQUENCE [LARGE SCALE GENOMIC DNA]</scope>
    <source>
        <strain evidence="2 3">HQA918</strain>
    </source>
</reference>
<dbReference type="SUPFAM" id="SSF54637">
    <property type="entry name" value="Thioesterase/thiol ester dehydrase-isomerase"/>
    <property type="match status" value="1"/>
</dbReference>
<sequence length="141" mass="16349">MDNRFSKAEKIRFQHCDFAGIVFYPRYFVMLNDLVEDWFEEALGYSFNDMHPNYGVPTVNVNTNFHKPARLGEHITKSLYIEKLGKKSVVYRFAFTNAQGDQIVEGEGTLVFIEKDEKGGLKSKAWTEELLNKMRPFVSNP</sequence>
<evidence type="ECO:0000313" key="3">
    <source>
        <dbReference type="Proteomes" id="UP000219559"/>
    </source>
</evidence>
<dbReference type="GO" id="GO:0016790">
    <property type="term" value="F:thiolester hydrolase activity"/>
    <property type="evidence" value="ECO:0007669"/>
    <property type="project" value="UniProtKB-ARBA"/>
</dbReference>
<keyword evidence="3" id="KW-1185">Reference proteome</keyword>
<dbReference type="Proteomes" id="UP000219559">
    <property type="component" value="Unassembled WGS sequence"/>
</dbReference>
<organism evidence="2 3">
    <name type="scientific">Sediminicola luteus</name>
    <dbReference type="NCBI Taxonomy" id="319238"/>
    <lineage>
        <taxon>Bacteria</taxon>
        <taxon>Pseudomonadati</taxon>
        <taxon>Bacteroidota</taxon>
        <taxon>Flavobacteriia</taxon>
        <taxon>Flavobacteriales</taxon>
        <taxon>Flavobacteriaceae</taxon>
        <taxon>Sediminicola</taxon>
    </lineage>
</organism>
<feature type="domain" description="Thioesterase" evidence="1">
    <location>
        <begin position="38"/>
        <end position="102"/>
    </location>
</feature>